<keyword evidence="2" id="KW-1185">Reference proteome</keyword>
<dbReference type="EMBL" id="RQEV01000012">
    <property type="protein sequence ID" value="TGK17262.1"/>
    <property type="molecule type" value="Genomic_DNA"/>
</dbReference>
<gene>
    <name evidence="1" type="ORF">EHO61_12680</name>
</gene>
<sequence>MSPYRQVLYLSFNWYKDRFGKDILFRNGISVGPILSCSAWVAFSTLYGEFHRLHKKLEPDGSLRLPSDATRLQRKVASKIATKLTETEPMRLKSEAVLLSDERFVNWVLGISRYSGVFRKVQKLTRPFLNGRKTLYYSDWTYSKRVSGDHSGLVLNSKNFMKGAYVSISTADLQEAEGVFSERLPDIITSDSLSEVLKSIGVKWERDLLDLCCEYLHENYATNRGNFVLNYAYQKELLEYYKPETVVLPGEVVEPYAIILQIAQEMGIQKIFMLDGYPILPLYPLLQNCDGSDFLFDRFVCYGEANRDLFKIRGVSEDKCILTDTPLVDWHQDRTESEIYDVIVMTWVVFSLNPDCIVPSPKSTLREALLAMMDLGMKRIAVKVKSEMEIDYVQDILQELDLQADILTGFFYMHVKKARMIVGGISTGVIEAFLQSIPYYLFEPLDNGYSDEIINESVLLNLSRVARDREELKALIREGRVACISDREYVLGSKN</sequence>
<comment type="caution">
    <text evidence="1">The sequence shown here is derived from an EMBL/GenBank/DDBJ whole genome shotgun (WGS) entry which is preliminary data.</text>
</comment>
<dbReference type="RefSeq" id="WP_135813951.1">
    <property type="nucleotide sequence ID" value="NZ_RQEV01000012.1"/>
</dbReference>
<dbReference type="OrthoDB" id="10002986at2"/>
<protein>
    <submittedName>
        <fullName evidence="1">Uncharacterized protein</fullName>
    </submittedName>
</protein>
<dbReference type="Proteomes" id="UP000297855">
    <property type="component" value="Unassembled WGS sequence"/>
</dbReference>
<reference evidence="1" key="1">
    <citation type="journal article" date="2019" name="PLoS Negl. Trop. Dis.">
        <title>Revisiting the worldwide diversity of Leptospira species in the environment.</title>
        <authorList>
            <person name="Vincent A.T."/>
            <person name="Schiettekatte O."/>
            <person name="Bourhy P."/>
            <person name="Veyrier F.J."/>
            <person name="Picardeau M."/>
        </authorList>
    </citation>
    <scope>NUCLEOTIDE SEQUENCE [LARGE SCALE GENOMIC DNA]</scope>
    <source>
        <strain evidence="1">SCS5</strain>
    </source>
</reference>
<accession>A0A4R9GM28</accession>
<name>A0A4R9GM28_9LEPT</name>
<dbReference type="AlphaFoldDB" id="A0A4R9GM28"/>
<evidence type="ECO:0000313" key="1">
    <source>
        <dbReference type="EMBL" id="TGK17262.1"/>
    </source>
</evidence>
<organism evidence="1 2">
    <name type="scientific">Leptospira fluminis</name>
    <dbReference type="NCBI Taxonomy" id="2484979"/>
    <lineage>
        <taxon>Bacteria</taxon>
        <taxon>Pseudomonadati</taxon>
        <taxon>Spirochaetota</taxon>
        <taxon>Spirochaetia</taxon>
        <taxon>Leptospirales</taxon>
        <taxon>Leptospiraceae</taxon>
        <taxon>Leptospira</taxon>
    </lineage>
</organism>
<proteinExistence type="predicted"/>
<evidence type="ECO:0000313" key="2">
    <source>
        <dbReference type="Proteomes" id="UP000297855"/>
    </source>
</evidence>